<dbReference type="Pfam" id="PF02470">
    <property type="entry name" value="MlaD"/>
    <property type="match status" value="1"/>
</dbReference>
<evidence type="ECO:0000313" key="5">
    <source>
        <dbReference type="Proteomes" id="UP000619260"/>
    </source>
</evidence>
<dbReference type="AlphaFoldDB" id="A0A8J4DM24"/>
<proteinExistence type="predicted"/>
<dbReference type="Pfam" id="PF11887">
    <property type="entry name" value="Mce4_CUP1"/>
    <property type="match status" value="1"/>
</dbReference>
<dbReference type="InterPro" id="IPR052336">
    <property type="entry name" value="MlaD_Phospholipid_Transporter"/>
</dbReference>
<feature type="region of interest" description="Disordered" evidence="1">
    <location>
        <begin position="373"/>
        <end position="392"/>
    </location>
</feature>
<dbReference type="GO" id="GO:0005576">
    <property type="term" value="C:extracellular region"/>
    <property type="evidence" value="ECO:0007669"/>
    <property type="project" value="TreeGrafter"/>
</dbReference>
<keyword evidence="5" id="KW-1185">Reference proteome</keyword>
<gene>
    <name evidence="4" type="ORF">Val02_02160</name>
</gene>
<evidence type="ECO:0000259" key="2">
    <source>
        <dbReference type="Pfam" id="PF02470"/>
    </source>
</evidence>
<feature type="compositionally biased region" description="Pro residues" evidence="1">
    <location>
        <begin position="373"/>
        <end position="383"/>
    </location>
</feature>
<dbReference type="PANTHER" id="PTHR33371:SF19">
    <property type="entry name" value="MCE-FAMILY PROTEIN MCE4A"/>
    <property type="match status" value="1"/>
</dbReference>
<feature type="domain" description="Mce/MlaD" evidence="2">
    <location>
        <begin position="39"/>
        <end position="114"/>
    </location>
</feature>
<dbReference type="InterPro" id="IPR024516">
    <property type="entry name" value="Mce_C"/>
</dbReference>
<evidence type="ECO:0000259" key="3">
    <source>
        <dbReference type="Pfam" id="PF11887"/>
    </source>
</evidence>
<name>A0A8J4DM24_9ACTN</name>
<dbReference type="RefSeq" id="WP_203896922.1">
    <property type="nucleotide sequence ID" value="NZ_BOPF01000002.1"/>
</dbReference>
<comment type="caution">
    <text evidence="4">The sequence shown here is derived from an EMBL/GenBank/DDBJ whole genome shotgun (WGS) entry which is preliminary data.</text>
</comment>
<feature type="domain" description="Mammalian cell entry C-terminal" evidence="3">
    <location>
        <begin position="121"/>
        <end position="336"/>
    </location>
</feature>
<evidence type="ECO:0000313" key="4">
    <source>
        <dbReference type="EMBL" id="GIJ43330.1"/>
    </source>
</evidence>
<accession>A0A8J4DM24</accession>
<dbReference type="InterPro" id="IPR005693">
    <property type="entry name" value="Mce"/>
</dbReference>
<organism evidence="4 5">
    <name type="scientific">Virgisporangium aliadipatigenens</name>
    <dbReference type="NCBI Taxonomy" id="741659"/>
    <lineage>
        <taxon>Bacteria</taxon>
        <taxon>Bacillati</taxon>
        <taxon>Actinomycetota</taxon>
        <taxon>Actinomycetes</taxon>
        <taxon>Micromonosporales</taxon>
        <taxon>Micromonosporaceae</taxon>
        <taxon>Virgisporangium</taxon>
    </lineage>
</organism>
<protein>
    <submittedName>
        <fullName evidence="4">ABC transporter substrate-binding protein</fullName>
    </submittedName>
</protein>
<dbReference type="NCBIfam" id="TIGR00996">
    <property type="entry name" value="Mtu_fam_mce"/>
    <property type="match status" value="1"/>
</dbReference>
<dbReference type="PANTHER" id="PTHR33371">
    <property type="entry name" value="INTERMEMBRANE PHOSPHOLIPID TRANSPORT SYSTEM BINDING PROTEIN MLAD-RELATED"/>
    <property type="match status" value="1"/>
</dbReference>
<dbReference type="GO" id="GO:0051701">
    <property type="term" value="P:biological process involved in interaction with host"/>
    <property type="evidence" value="ECO:0007669"/>
    <property type="project" value="TreeGrafter"/>
</dbReference>
<dbReference type="InterPro" id="IPR003399">
    <property type="entry name" value="Mce/MlaD"/>
</dbReference>
<sequence>MNAVWRNRLLGIAFVAVLAAGVTLSVLQYRKAFTPVDWVTLDADHTGMQLSRGADVKLYGVVVGDVRAVSSDGSRARLRLALDPDLTDRIPANVTARLLPKTLFGERYVALVPPAEPASIPIRDGARIGQDHSSSAIELERVLDGALPLLQSIHPDKLASTLAAVATALDGRGEQLGATVEALDTYLKALNPELPTLMADVQRLATVLDTYEGALPDLLSILNDITVTATTVTDHSGQLAALWADATRAADTGSGFLGRHGEQLIRLGDVSRPVLELLAAYAPEFPCLMQGLVTLQPRVEQVFVNGRMHITLEITRDNGKYVPGRDAPVYGANDGPNCRGLPNPPAPAPQVPINDGYDYGANRPPAPPIPVGPIPAPGTPVPPAMGTAGTPEESSVVKPIVGAATGVPPAEVPDIALILWGPLLRGAVVSAT</sequence>
<dbReference type="EMBL" id="BOPF01000002">
    <property type="protein sequence ID" value="GIJ43330.1"/>
    <property type="molecule type" value="Genomic_DNA"/>
</dbReference>
<evidence type="ECO:0000256" key="1">
    <source>
        <dbReference type="SAM" id="MobiDB-lite"/>
    </source>
</evidence>
<reference evidence="4" key="1">
    <citation type="submission" date="2021-01" db="EMBL/GenBank/DDBJ databases">
        <title>Whole genome shotgun sequence of Virgisporangium aliadipatigenens NBRC 105644.</title>
        <authorList>
            <person name="Komaki H."/>
            <person name="Tamura T."/>
        </authorList>
    </citation>
    <scope>NUCLEOTIDE SEQUENCE</scope>
    <source>
        <strain evidence="4">NBRC 105644</strain>
    </source>
</reference>
<dbReference type="Proteomes" id="UP000619260">
    <property type="component" value="Unassembled WGS sequence"/>
</dbReference>